<evidence type="ECO:0000313" key="10">
    <source>
        <dbReference type="Proteomes" id="UP000306552"/>
    </source>
</evidence>
<dbReference type="Proteomes" id="UP000306552">
    <property type="component" value="Unassembled WGS sequence"/>
</dbReference>
<dbReference type="GO" id="GO:0009279">
    <property type="term" value="C:cell outer membrane"/>
    <property type="evidence" value="ECO:0007669"/>
    <property type="project" value="UniProtKB-SubCell"/>
</dbReference>
<dbReference type="RefSeq" id="WP_138931044.1">
    <property type="nucleotide sequence ID" value="NZ_SWMU01000001.1"/>
</dbReference>
<dbReference type="GO" id="GO:0015288">
    <property type="term" value="F:porin activity"/>
    <property type="evidence" value="ECO:0007669"/>
    <property type="project" value="TreeGrafter"/>
</dbReference>
<dbReference type="GO" id="GO:0015562">
    <property type="term" value="F:efflux transmembrane transporter activity"/>
    <property type="evidence" value="ECO:0007669"/>
    <property type="project" value="InterPro"/>
</dbReference>
<evidence type="ECO:0000313" key="9">
    <source>
        <dbReference type="EMBL" id="TKS57341.1"/>
    </source>
</evidence>
<gene>
    <name evidence="9" type="ORF">FCN74_02665</name>
</gene>
<dbReference type="OrthoDB" id="9811587at2"/>
<keyword evidence="5" id="KW-0812">Transmembrane</keyword>
<keyword evidence="8" id="KW-0175">Coiled coil</keyword>
<keyword evidence="3" id="KW-0813">Transport</keyword>
<dbReference type="GO" id="GO:1990281">
    <property type="term" value="C:efflux pump complex"/>
    <property type="evidence" value="ECO:0007669"/>
    <property type="project" value="TreeGrafter"/>
</dbReference>
<evidence type="ECO:0000256" key="6">
    <source>
        <dbReference type="ARBA" id="ARBA00023136"/>
    </source>
</evidence>
<keyword evidence="7" id="KW-0998">Cell outer membrane</keyword>
<dbReference type="AlphaFoldDB" id="A0A4U5TTW5"/>
<dbReference type="PANTHER" id="PTHR30026">
    <property type="entry name" value="OUTER MEMBRANE PROTEIN TOLC"/>
    <property type="match status" value="1"/>
</dbReference>
<sequence>MKKIITITLFCFCTAQAFSQEDVGKIKWTLEACIKHAFENNISIKQSQLDIEGADINKSDAIGNFLPSLNINASNNWNSGLTQDVVTGVLVNQVTRNFSTGGTVGINIFSGLQNWRTLQRAKLSQLASQYSLEQMEDDIALFVANSYLQVLVSKQTLQVLEEQNKITQQQIEQTEALIEAGTIPQGDILELQATNADEQQQIIVAKNDVKISLISLAQALLIDDYENFEIADESYDIPITDIVNRDIDDIIEEAKRERYEVKVAEKNVEIAEKNVEIARGAYYPTLQGFFNYNTRESDRERVGFGGVDPDNPTRQIGFVESTGDPVVTQNFLSVALDPLPFIDQLWRNDGITYGVQLNIPVFNGFATRNNVKRRQIDLERSKNQLQQAELDLEADVYQAYVDAQGAAKAYEAAVKSVEAQQNAYDFAKERFDVGMSNAFDLSQSKTRLTNAQNQMVQAKYDYIFRIKVLELFFGERPVE</sequence>
<reference evidence="9 10" key="1">
    <citation type="submission" date="2019-04" db="EMBL/GenBank/DDBJ databases">
        <title>Psychroflexus halotolerans sp. nov., isolated from a marine solar saltern.</title>
        <authorList>
            <person name="Feng X."/>
        </authorList>
    </citation>
    <scope>NUCLEOTIDE SEQUENCE [LARGE SCALE GENOMIC DNA]</scope>
    <source>
        <strain evidence="9 10">WDS2C27</strain>
    </source>
</reference>
<evidence type="ECO:0000256" key="5">
    <source>
        <dbReference type="ARBA" id="ARBA00022692"/>
    </source>
</evidence>
<keyword evidence="10" id="KW-1185">Reference proteome</keyword>
<dbReference type="InterPro" id="IPR051906">
    <property type="entry name" value="TolC-like"/>
</dbReference>
<comment type="subcellular location">
    <subcellularLocation>
        <location evidence="1">Cell outer membrane</location>
    </subcellularLocation>
</comment>
<accession>A0A4U5TTW5</accession>
<dbReference type="PANTHER" id="PTHR30026:SF20">
    <property type="entry name" value="OUTER MEMBRANE PROTEIN TOLC"/>
    <property type="match status" value="1"/>
</dbReference>
<dbReference type="Pfam" id="PF02321">
    <property type="entry name" value="OEP"/>
    <property type="match status" value="2"/>
</dbReference>
<dbReference type="InterPro" id="IPR003423">
    <property type="entry name" value="OMP_efflux"/>
</dbReference>
<evidence type="ECO:0000256" key="1">
    <source>
        <dbReference type="ARBA" id="ARBA00004442"/>
    </source>
</evidence>
<evidence type="ECO:0000256" key="3">
    <source>
        <dbReference type="ARBA" id="ARBA00022448"/>
    </source>
</evidence>
<dbReference type="Gene3D" id="1.20.1600.10">
    <property type="entry name" value="Outer membrane efflux proteins (OEP)"/>
    <property type="match status" value="1"/>
</dbReference>
<evidence type="ECO:0000256" key="4">
    <source>
        <dbReference type="ARBA" id="ARBA00022452"/>
    </source>
</evidence>
<protein>
    <submittedName>
        <fullName evidence="9">TolC family protein</fullName>
    </submittedName>
</protein>
<evidence type="ECO:0000256" key="8">
    <source>
        <dbReference type="SAM" id="Coils"/>
    </source>
</evidence>
<keyword evidence="6" id="KW-0472">Membrane</keyword>
<dbReference type="SUPFAM" id="SSF56954">
    <property type="entry name" value="Outer membrane efflux proteins (OEP)"/>
    <property type="match status" value="1"/>
</dbReference>
<comment type="caution">
    <text evidence="9">The sequence shown here is derived from an EMBL/GenBank/DDBJ whole genome shotgun (WGS) entry which is preliminary data.</text>
</comment>
<proteinExistence type="inferred from homology"/>
<evidence type="ECO:0000256" key="7">
    <source>
        <dbReference type="ARBA" id="ARBA00023237"/>
    </source>
</evidence>
<dbReference type="EMBL" id="SWMU01000001">
    <property type="protein sequence ID" value="TKS57341.1"/>
    <property type="molecule type" value="Genomic_DNA"/>
</dbReference>
<keyword evidence="4" id="KW-1134">Transmembrane beta strand</keyword>
<feature type="coiled-coil region" evidence="8">
    <location>
        <begin position="247"/>
        <end position="281"/>
    </location>
</feature>
<name>A0A4U5TTW5_9FLAO</name>
<organism evidence="9 10">
    <name type="scientific">Mesohalobacter halotolerans</name>
    <dbReference type="NCBI Taxonomy" id="1883405"/>
    <lineage>
        <taxon>Bacteria</taxon>
        <taxon>Pseudomonadati</taxon>
        <taxon>Bacteroidota</taxon>
        <taxon>Flavobacteriia</taxon>
        <taxon>Flavobacteriales</taxon>
        <taxon>Flavobacteriaceae</taxon>
        <taxon>Mesohalobacter</taxon>
    </lineage>
</organism>
<comment type="similarity">
    <text evidence="2">Belongs to the outer membrane factor (OMF) (TC 1.B.17) family.</text>
</comment>
<evidence type="ECO:0000256" key="2">
    <source>
        <dbReference type="ARBA" id="ARBA00007613"/>
    </source>
</evidence>